<keyword evidence="1" id="KW-0175">Coiled coil</keyword>
<dbReference type="AlphaFoldDB" id="A0A444ZKM8"/>
<evidence type="ECO:0000256" key="1">
    <source>
        <dbReference type="SAM" id="Coils"/>
    </source>
</evidence>
<proteinExistence type="predicted"/>
<feature type="coiled-coil region" evidence="1">
    <location>
        <begin position="201"/>
        <end position="228"/>
    </location>
</feature>
<evidence type="ECO:0000313" key="2">
    <source>
        <dbReference type="EMBL" id="RYR14739.1"/>
    </source>
</evidence>
<reference evidence="2 3" key="1">
    <citation type="submission" date="2019-01" db="EMBL/GenBank/DDBJ databases">
        <title>Sequencing of cultivated peanut Arachis hypogaea provides insights into genome evolution and oil improvement.</title>
        <authorList>
            <person name="Chen X."/>
        </authorList>
    </citation>
    <scope>NUCLEOTIDE SEQUENCE [LARGE SCALE GENOMIC DNA]</scope>
    <source>
        <strain evidence="3">cv. Fuhuasheng</strain>
        <tissue evidence="2">Leaves</tissue>
    </source>
</reference>
<dbReference type="PANTHER" id="PTHR33144">
    <property type="entry name" value="OS10G0409366 PROTEIN-RELATED"/>
    <property type="match status" value="1"/>
</dbReference>
<protein>
    <submittedName>
        <fullName evidence="2">Uncharacterized protein</fullName>
    </submittedName>
</protein>
<comment type="caution">
    <text evidence="2">The sequence shown here is derived from an EMBL/GenBank/DDBJ whole genome shotgun (WGS) entry which is preliminary data.</text>
</comment>
<evidence type="ECO:0000313" key="3">
    <source>
        <dbReference type="Proteomes" id="UP000289738"/>
    </source>
</evidence>
<keyword evidence="3" id="KW-1185">Reference proteome</keyword>
<accession>A0A444ZKM8</accession>
<name>A0A444ZKM8_ARAHY</name>
<organism evidence="2 3">
    <name type="scientific">Arachis hypogaea</name>
    <name type="common">Peanut</name>
    <dbReference type="NCBI Taxonomy" id="3818"/>
    <lineage>
        <taxon>Eukaryota</taxon>
        <taxon>Viridiplantae</taxon>
        <taxon>Streptophyta</taxon>
        <taxon>Embryophyta</taxon>
        <taxon>Tracheophyta</taxon>
        <taxon>Spermatophyta</taxon>
        <taxon>Magnoliopsida</taxon>
        <taxon>eudicotyledons</taxon>
        <taxon>Gunneridae</taxon>
        <taxon>Pentapetalae</taxon>
        <taxon>rosids</taxon>
        <taxon>fabids</taxon>
        <taxon>Fabales</taxon>
        <taxon>Fabaceae</taxon>
        <taxon>Papilionoideae</taxon>
        <taxon>50 kb inversion clade</taxon>
        <taxon>dalbergioids sensu lato</taxon>
        <taxon>Dalbergieae</taxon>
        <taxon>Pterocarpus clade</taxon>
        <taxon>Arachis</taxon>
    </lineage>
</organism>
<sequence>MKQVKLSVKEAMKPPNGRKIVLRFNKTLQPVGAEAGILSGVLGFLESYYIKFPICEKDWRKVRSKDKIYNECVKEMRNRLYHNYYDSQLTLEKNIEGRPPGITIDHWRWYLDYRNSEETRKNAENRSKQLYTHTGGLKSLAGLEEEEERIVDIEQHDESSRLLSQNDPLAQALEKEHSSRVRGMGLGPTSNQIFASNGAQREETQRVLLELQAELVAKKLKKKAVEDEVAAKKPKRQAVEDEAAAGKINIQAMESVLRCLIQG</sequence>
<gene>
    <name evidence="2" type="ORF">Ahy_B04g071429</name>
</gene>
<dbReference type="PANTHER" id="PTHR33144:SF25">
    <property type="entry name" value="DUF4216 DOMAIN-CONTAINING PROTEIN"/>
    <property type="match status" value="1"/>
</dbReference>
<dbReference type="Proteomes" id="UP000289738">
    <property type="component" value="Chromosome B04"/>
</dbReference>
<dbReference type="EMBL" id="SDMP01000014">
    <property type="protein sequence ID" value="RYR14739.1"/>
    <property type="molecule type" value="Genomic_DNA"/>
</dbReference>